<dbReference type="PANTHER" id="PTHR37544:SF3">
    <property type="entry name" value="SPRAY"/>
    <property type="match status" value="1"/>
</dbReference>
<dbReference type="InterPro" id="IPR021840">
    <property type="entry name" value="DUF3433"/>
</dbReference>
<dbReference type="EMBL" id="QZAN01000025">
    <property type="protein sequence ID" value="THW63732.1"/>
    <property type="molecule type" value="Genomic_DNA"/>
</dbReference>
<dbReference type="Pfam" id="PF11915">
    <property type="entry name" value="DUF3433"/>
    <property type="match status" value="2"/>
</dbReference>
<organism evidence="3 4">
    <name type="scientific">Aureobasidium pullulans</name>
    <name type="common">Black yeast</name>
    <name type="synonym">Pullularia pullulans</name>
    <dbReference type="NCBI Taxonomy" id="5580"/>
    <lineage>
        <taxon>Eukaryota</taxon>
        <taxon>Fungi</taxon>
        <taxon>Dikarya</taxon>
        <taxon>Ascomycota</taxon>
        <taxon>Pezizomycotina</taxon>
        <taxon>Dothideomycetes</taxon>
        <taxon>Dothideomycetidae</taxon>
        <taxon>Dothideales</taxon>
        <taxon>Saccotheciaceae</taxon>
        <taxon>Aureobasidium</taxon>
    </lineage>
</organism>
<feature type="transmembrane region" description="Helical" evidence="2">
    <location>
        <begin position="213"/>
        <end position="236"/>
    </location>
</feature>
<dbReference type="PANTHER" id="PTHR37544">
    <property type="entry name" value="SPRAY-RELATED"/>
    <property type="match status" value="1"/>
</dbReference>
<keyword evidence="2" id="KW-0812">Transmembrane</keyword>
<feature type="transmembrane region" description="Helical" evidence="2">
    <location>
        <begin position="98"/>
        <end position="122"/>
    </location>
</feature>
<feature type="transmembrane region" description="Helical" evidence="2">
    <location>
        <begin position="142"/>
        <end position="161"/>
    </location>
</feature>
<dbReference type="Proteomes" id="UP000310421">
    <property type="component" value="Unassembled WGS sequence"/>
</dbReference>
<evidence type="ECO:0000313" key="3">
    <source>
        <dbReference type="EMBL" id="THW63732.1"/>
    </source>
</evidence>
<keyword evidence="2" id="KW-1133">Transmembrane helix</keyword>
<feature type="transmembrane region" description="Helical" evidence="2">
    <location>
        <begin position="1305"/>
        <end position="1325"/>
    </location>
</feature>
<evidence type="ECO:0000256" key="1">
    <source>
        <dbReference type="SAM" id="MobiDB-lite"/>
    </source>
</evidence>
<gene>
    <name evidence="3" type="ORF">D6D20_03389</name>
</gene>
<evidence type="ECO:0000313" key="4">
    <source>
        <dbReference type="Proteomes" id="UP000310421"/>
    </source>
</evidence>
<comment type="caution">
    <text evidence="3">The sequence shown here is derived from an EMBL/GenBank/DDBJ whole genome shotgun (WGS) entry which is preliminary data.</text>
</comment>
<sequence length="1425" mass="158462">MPGRRCSDISTDLSTLQGSVFDTIHLDTDHIPEHRTDDARLSATTVVNREEHANDTAPFLSETDDPSSKDGDDASRSTSLAVSEKVCNWLPTTLRIPFLVLLFISSLGLGVVVLTLTVYSIIHNHGLGPGKDSESAILFFGWRFSPTLVATIYGLLIAALLNDVRRTEVFARLSRLGGASASTTLCYPARSWWNDPFDALNKKVNNGVYSWALFFTSLAYILVLLIVAPLSAGLLAPANVQVRKHTTFERAQLADDFVWQLDSWDLTTFRTISGAILNKSTSAWLSDFAVIPFWPSDLPSAPLGSSFGDFPLQQWSAETSVYATELDCVPMELTQVYNTTTVIVNYDFPEPDGSFYNFTTNGTAFDLDSHEGCRITITGATYGTNDWVKHGGGWFAAHADINSLLNDDGHTNATVECQGRSLIFAKSPGVTLESTRVQAHLCSRAMYFADVRVNVTINQSSTLVDLDMAEYHNKRRTWDLTGYSHNLSTFEQAFLSPDWITKFPHHAGALDNELGDDMPWFEGPLLAIAADYANNATELVITADLKYEFSRLYQQFFGEMLLLALQSQWTQALAPGSVAMFEKRISVSAGIGLTLSSLFFLLTCFVALVMYHTRLSRRPLNLYQDPGGIAAAASLMRDERTKMDFQGTDHISKEALGTKLRSHTFSMEHGNLLLIDGSKSEIPPSDRKKDPRPVLLRGWMGPVLLLALCALVAALIVLYQMSRAKTGIHQSAFVYQLNLDVLGATTTMAPYAIVPTLCAVGIKLWFGAIGDIFKRLQPYITMAKAPTKLPNSVMAEYANTPTPFVSVKAIQHSHWLLFVIGIGALATEAFTVGMSALWELEVRNLNHTFSLPRRLVIRDTPILYPWSRDGRMAGPYFSQPQDVILPTVYDKAVQTWLYGAVVELSQSASTPAWTKDTWSFIPLDMLDLQNNVAPFNALNTWFPGQTRNVSFQTTAVRARLDCEPLQYSNDQSVWLQKLDFGDRGWNSSNRPPGLTHGYTLTGSANVFGNSNFSCCANETDGVVGDAAVGYWSNYDQARRMYEMHMSARWIVGRPLNGTFQPTNLDYPLWIWPEEPRLLATNCTPLIEQAEAEITAEVETGSVLTYVIKTEPKNLTMAWSDNYLEHNSSADFIGETYHYTISEENVTVSWGNFFWDTLLNSGRSFDILSNPQGMSEPDASRYRSFNFQVRGLNLDFMSFAMLALANNSKEALLDPQTFMDLANTTFGTFFKHYASENVTRLSGGHTYEPVGEKLPWAIGSVLNATNRTTHSTYQGAFATENQTAPISPTIVATYSIPVQQLVMSPIAVYLCLSILALLVLTTIIMYSSNRSHFKALPRDVDTLASTLAFVHGSDRLLDWAQDSAVTKPWYKLRSRQDVQAREQSKRLMAQMGPFKDQDGNEAWGIELVKPKGMAQHHDRQETESQV</sequence>
<feature type="transmembrane region" description="Helical" evidence="2">
    <location>
        <begin position="815"/>
        <end position="838"/>
    </location>
</feature>
<evidence type="ECO:0000256" key="2">
    <source>
        <dbReference type="SAM" id="Phobius"/>
    </source>
</evidence>
<name>A0A4S8Z829_AURPU</name>
<proteinExistence type="predicted"/>
<keyword evidence="2" id="KW-0472">Membrane</keyword>
<feature type="region of interest" description="Disordered" evidence="1">
    <location>
        <begin position="52"/>
        <end position="75"/>
    </location>
</feature>
<feature type="transmembrane region" description="Helical" evidence="2">
    <location>
        <begin position="590"/>
        <end position="611"/>
    </location>
</feature>
<protein>
    <submittedName>
        <fullName evidence="3">Uncharacterized protein</fullName>
    </submittedName>
</protein>
<feature type="transmembrane region" description="Helical" evidence="2">
    <location>
        <begin position="699"/>
        <end position="719"/>
    </location>
</feature>
<accession>A0A4S8Z829</accession>
<feature type="compositionally biased region" description="Basic and acidic residues" evidence="1">
    <location>
        <begin position="66"/>
        <end position="75"/>
    </location>
</feature>
<reference evidence="3 4" key="1">
    <citation type="submission" date="2018-10" db="EMBL/GenBank/DDBJ databases">
        <title>Fifty Aureobasidium pullulans genomes reveal a recombining polyextremotolerant generalist.</title>
        <authorList>
            <person name="Gostincar C."/>
            <person name="Turk M."/>
            <person name="Zajc J."/>
            <person name="Gunde-Cimerman N."/>
        </authorList>
    </citation>
    <scope>NUCLEOTIDE SEQUENCE [LARGE SCALE GENOMIC DNA]</scope>
    <source>
        <strain evidence="3 4">EXF-10751</strain>
    </source>
</reference>